<sequence length="810" mass="86534">MFPEFTAGRDEMVSGEGRIRPHWRGLMGAVGSLDRPALAERVERLSRAMQEEGPGSVLPGARAGWRLDPLPLPLDSAEFEALSRGVAQRARLLDAVLSDLYGRQELLSEGLLPAPLVLGSPDFLRPMRGAAPQSWLKLYAADLVRGADGAWRVLQDRTGRASGLGQALENRRLLSSAMPEAFRTAAPLSLSPFFELWQEALARLAPGGRVEPAIALLSPGIGDPHWYEHVVLSRELNCALVEAGDLSVRNGELFLKTLAGLQRLDVLLSRLDAHAIDPLDQPEADTGRGVPGLLDALRHGALACVNRPGASLGEMPALATFLDGLAPRLIGEALELRSLPTSLLAPGDPAPRLPDGASAWLFRPGEDGRAMERRHRDPARREAAVALPALPMAPSLEEGTLTPAPLILRVFAVQDGERWHCFPGGIARLVGPGAPLTGRLPGAGWCKDVWVPPDPSEAIIGPAALVSPPLPIRRTPGAIPSRVADNLFWLGRYVERLDRGARLMRASIARIRRGGLLPREMVELSVLAHCLNEATLVGREAKPSTGSLSPLADALQRQAAPAMRHLQDRIGQLVESVRDRLTADMHATFTQTLRAAEAALDTAPPDLPELGRALVPSLRFANAVAGMAAENMVRGGAHLFLELGRRIERGQAIASEIATALDGPPQRIEAGLRLVLELCDSAITYRSRYLNVLQPAPALDLVLADPSNPRGLAFQLAGVASALGEVSTERDDMAAQEAGRLLALAQGITPRLLDAADQSREAAELPPLLRHVASEIGVLSDMVTRRYFALLPAPHAVGVDTGGDALVLGA</sequence>
<gene>
    <name evidence="3" type="ORF">OF850_02975</name>
</gene>
<dbReference type="RefSeq" id="WP_301588222.1">
    <property type="nucleotide sequence ID" value="NZ_JAPFQI010000001.1"/>
</dbReference>
<evidence type="ECO:0000259" key="2">
    <source>
        <dbReference type="Pfam" id="PF14403"/>
    </source>
</evidence>
<proteinExistence type="predicted"/>
<evidence type="ECO:0000313" key="4">
    <source>
        <dbReference type="Proteomes" id="UP001526430"/>
    </source>
</evidence>
<evidence type="ECO:0000259" key="1">
    <source>
        <dbReference type="Pfam" id="PF04168"/>
    </source>
</evidence>
<dbReference type="SUPFAM" id="SSF56059">
    <property type="entry name" value="Glutathione synthetase ATP-binding domain-like"/>
    <property type="match status" value="1"/>
</dbReference>
<accession>A0ABT3NSP4</accession>
<feature type="domain" description="DUF403" evidence="1">
    <location>
        <begin position="480"/>
        <end position="788"/>
    </location>
</feature>
<dbReference type="Gene3D" id="3.40.50.11290">
    <property type="match status" value="1"/>
</dbReference>
<feature type="domain" description="Circularly permuted ATP-grasp type 2" evidence="2">
    <location>
        <begin position="71"/>
        <end position="344"/>
    </location>
</feature>
<dbReference type="Proteomes" id="UP001526430">
    <property type="component" value="Unassembled WGS sequence"/>
</dbReference>
<dbReference type="Pfam" id="PF04168">
    <property type="entry name" value="Alpha-E"/>
    <property type="match status" value="1"/>
</dbReference>
<dbReference type="InterPro" id="IPR025841">
    <property type="entry name" value="CP_ATPgrasp_2"/>
</dbReference>
<reference evidence="3 4" key="1">
    <citation type="submission" date="2022-10" db="EMBL/GenBank/DDBJ databases">
        <title>Roseococcus glaciei nov., sp. nov., isolated from glacier.</title>
        <authorList>
            <person name="Liu Q."/>
            <person name="Xin Y.-H."/>
        </authorList>
    </citation>
    <scope>NUCLEOTIDE SEQUENCE [LARGE SCALE GENOMIC DNA]</scope>
    <source>
        <strain evidence="3 4">MDT2-1-1</strain>
    </source>
</reference>
<evidence type="ECO:0000313" key="3">
    <source>
        <dbReference type="EMBL" id="MCW8084579.1"/>
    </source>
</evidence>
<organism evidence="3 4">
    <name type="scientific">Sabulicella glaciei</name>
    <dbReference type="NCBI Taxonomy" id="2984948"/>
    <lineage>
        <taxon>Bacteria</taxon>
        <taxon>Pseudomonadati</taxon>
        <taxon>Pseudomonadota</taxon>
        <taxon>Alphaproteobacteria</taxon>
        <taxon>Acetobacterales</taxon>
        <taxon>Acetobacteraceae</taxon>
        <taxon>Sabulicella</taxon>
    </lineage>
</organism>
<name>A0ABT3NSP4_9PROT</name>
<protein>
    <submittedName>
        <fullName evidence="3">Circularly permuted type 2 ATP-grasp protein</fullName>
    </submittedName>
</protein>
<dbReference type="EMBL" id="JAPFQI010000001">
    <property type="protein sequence ID" value="MCW8084579.1"/>
    <property type="molecule type" value="Genomic_DNA"/>
</dbReference>
<dbReference type="InterPro" id="IPR007296">
    <property type="entry name" value="DUF403"/>
</dbReference>
<keyword evidence="4" id="KW-1185">Reference proteome</keyword>
<dbReference type="Pfam" id="PF14403">
    <property type="entry name" value="CP_ATPgrasp_2"/>
    <property type="match status" value="1"/>
</dbReference>
<dbReference type="InterPro" id="IPR051680">
    <property type="entry name" value="ATP-dep_Glu-Cys_Ligase-2"/>
</dbReference>
<dbReference type="PANTHER" id="PTHR34595">
    <property type="entry name" value="BLR5612 PROTEIN"/>
    <property type="match status" value="1"/>
</dbReference>
<comment type="caution">
    <text evidence="3">The sequence shown here is derived from an EMBL/GenBank/DDBJ whole genome shotgun (WGS) entry which is preliminary data.</text>
</comment>
<dbReference type="PANTHER" id="PTHR34595:SF2">
    <property type="entry name" value="BLR2978 PROTEIN"/>
    <property type="match status" value="1"/>
</dbReference>